<sequence length="211" mass="23299">REWARRWNRIRPGPRVRCWEAAEAYPQLERSRKPVRRGLGPGPGDERVSSDDAYVADSEGNLTCLSLTTGKPLCRFKGAYGSSRALEFCRFGPLPSSQDSSPGVLASVALDRHLRVHNTPSSAAAAKERAPLHKVYLKQRLSCLAFDAETEADQGTQDAETEDEDDDVWKGLKVVEGAEDDEGPGRQKKVTRKRKAGDGVRDKARKKATLP</sequence>
<dbReference type="AlphaFoldDB" id="A0A8H7ZSC1"/>
<dbReference type="OrthoDB" id="18388at2759"/>
<feature type="region of interest" description="Disordered" evidence="4">
    <location>
        <begin position="30"/>
        <end position="50"/>
    </location>
</feature>
<evidence type="ECO:0000313" key="5">
    <source>
        <dbReference type="EMBL" id="KAG5458380.1"/>
    </source>
</evidence>
<dbReference type="Gene3D" id="2.130.10.10">
    <property type="entry name" value="YVTN repeat-like/Quinoprotein amine dehydrogenase"/>
    <property type="match status" value="1"/>
</dbReference>
<reference evidence="5 6" key="1">
    <citation type="journal article" name="Sci. Rep.">
        <title>Genome-scale phylogenetic analyses confirm Olpidium as the closest living zoosporic fungus to the non-flagellated, terrestrial fungi.</title>
        <authorList>
            <person name="Chang Y."/>
            <person name="Rochon D."/>
            <person name="Sekimoto S."/>
            <person name="Wang Y."/>
            <person name="Chovatia M."/>
            <person name="Sandor L."/>
            <person name="Salamov A."/>
            <person name="Grigoriev I.V."/>
            <person name="Stajich J.E."/>
            <person name="Spatafora J.W."/>
        </authorList>
    </citation>
    <scope>NUCLEOTIDE SEQUENCE [LARGE SCALE GENOMIC DNA]</scope>
    <source>
        <strain evidence="5">S191</strain>
    </source>
</reference>
<dbReference type="InterPro" id="IPR037379">
    <property type="entry name" value="WDR74/Nsa1"/>
</dbReference>
<feature type="non-terminal residue" evidence="5">
    <location>
        <position position="1"/>
    </location>
</feature>
<dbReference type="GO" id="GO:0030687">
    <property type="term" value="C:preribosome, large subunit precursor"/>
    <property type="evidence" value="ECO:0007669"/>
    <property type="project" value="TreeGrafter"/>
</dbReference>
<dbReference type="PANTHER" id="PTHR16038">
    <property type="entry name" value="NOP SEVEN ASSOCIATED PROTEIN 1"/>
    <property type="match status" value="1"/>
</dbReference>
<comment type="subunit">
    <text evidence="2">Component of the pre-66S ribosomal particle.</text>
</comment>
<feature type="region of interest" description="Disordered" evidence="4">
    <location>
        <begin position="151"/>
        <end position="211"/>
    </location>
</feature>
<dbReference type="GO" id="GO:0005730">
    <property type="term" value="C:nucleolus"/>
    <property type="evidence" value="ECO:0007669"/>
    <property type="project" value="InterPro"/>
</dbReference>
<dbReference type="Proteomes" id="UP000673691">
    <property type="component" value="Unassembled WGS sequence"/>
</dbReference>
<dbReference type="InterPro" id="IPR036322">
    <property type="entry name" value="WD40_repeat_dom_sf"/>
</dbReference>
<dbReference type="GO" id="GO:0042273">
    <property type="term" value="P:ribosomal large subunit biogenesis"/>
    <property type="evidence" value="ECO:0007669"/>
    <property type="project" value="InterPro"/>
</dbReference>
<evidence type="ECO:0000256" key="4">
    <source>
        <dbReference type="SAM" id="MobiDB-lite"/>
    </source>
</evidence>
<comment type="similarity">
    <text evidence="1">Belongs to the NSA1 family.</text>
</comment>
<organism evidence="5 6">
    <name type="scientific">Olpidium bornovanus</name>
    <dbReference type="NCBI Taxonomy" id="278681"/>
    <lineage>
        <taxon>Eukaryota</taxon>
        <taxon>Fungi</taxon>
        <taxon>Fungi incertae sedis</taxon>
        <taxon>Olpidiomycota</taxon>
        <taxon>Olpidiomycotina</taxon>
        <taxon>Olpidiomycetes</taxon>
        <taxon>Olpidiales</taxon>
        <taxon>Olpidiaceae</taxon>
        <taxon>Olpidium</taxon>
    </lineage>
</organism>
<protein>
    <recommendedName>
        <fullName evidence="3">Ribosome biogenesis protein NSA1</fullName>
    </recommendedName>
</protein>
<comment type="caution">
    <text evidence="5">The sequence shown here is derived from an EMBL/GenBank/DDBJ whole genome shotgun (WGS) entry which is preliminary data.</text>
</comment>
<dbReference type="PANTHER" id="PTHR16038:SF4">
    <property type="entry name" value="WD REPEAT-CONTAINING PROTEIN 74"/>
    <property type="match status" value="1"/>
</dbReference>
<dbReference type="EMBL" id="JAEFCI010008564">
    <property type="protein sequence ID" value="KAG5458380.1"/>
    <property type="molecule type" value="Genomic_DNA"/>
</dbReference>
<accession>A0A8H7ZSC1</accession>
<keyword evidence="6" id="KW-1185">Reference proteome</keyword>
<dbReference type="SUPFAM" id="SSF50978">
    <property type="entry name" value="WD40 repeat-like"/>
    <property type="match status" value="1"/>
</dbReference>
<evidence type="ECO:0000313" key="6">
    <source>
        <dbReference type="Proteomes" id="UP000673691"/>
    </source>
</evidence>
<proteinExistence type="inferred from homology"/>
<gene>
    <name evidence="5" type="ORF">BJ554DRAFT_1398</name>
</gene>
<evidence type="ECO:0000256" key="1">
    <source>
        <dbReference type="ARBA" id="ARBA00007861"/>
    </source>
</evidence>
<feature type="compositionally biased region" description="Basic residues" evidence="4">
    <location>
        <begin position="186"/>
        <end position="195"/>
    </location>
</feature>
<evidence type="ECO:0000256" key="2">
    <source>
        <dbReference type="ARBA" id="ARBA00011187"/>
    </source>
</evidence>
<evidence type="ECO:0000256" key="3">
    <source>
        <dbReference type="ARBA" id="ARBA00014234"/>
    </source>
</evidence>
<dbReference type="InterPro" id="IPR015943">
    <property type="entry name" value="WD40/YVTN_repeat-like_dom_sf"/>
</dbReference>
<name>A0A8H7ZSC1_9FUNG</name>